<feature type="transmembrane region" description="Helical" evidence="2">
    <location>
        <begin position="164"/>
        <end position="186"/>
    </location>
</feature>
<evidence type="ECO:0008006" key="5">
    <source>
        <dbReference type="Google" id="ProtNLM"/>
    </source>
</evidence>
<feature type="transmembrane region" description="Helical" evidence="2">
    <location>
        <begin position="81"/>
        <end position="104"/>
    </location>
</feature>
<dbReference type="GeneID" id="43599342"/>
<organism evidence="3 4">
    <name type="scientific">Venustampulla echinocandica</name>
    <dbReference type="NCBI Taxonomy" id="2656787"/>
    <lineage>
        <taxon>Eukaryota</taxon>
        <taxon>Fungi</taxon>
        <taxon>Dikarya</taxon>
        <taxon>Ascomycota</taxon>
        <taxon>Pezizomycotina</taxon>
        <taxon>Leotiomycetes</taxon>
        <taxon>Helotiales</taxon>
        <taxon>Pleuroascaceae</taxon>
        <taxon>Venustampulla</taxon>
    </lineage>
</organism>
<accession>A0A370TK25</accession>
<dbReference type="AlphaFoldDB" id="A0A370TK25"/>
<sequence length="465" mass="50985">MSDSNGAIEEIQSGLDSPPSSQSSMAEYATFVKMKTGMSRKLQYQPTKQYRLHNSMLAGVGFLELANVGDFAANVWNEIPIPIYAAVLMGVGGTLALAISVFAVRDAILSSRNIALLRKERYHLRTQREALAAGVEITSTCARGIEMQLDVNFRELGTELVDRFGMDITMGFGAVMVGVGTLMALGGENPLVFHASNLLSGYIGNSPAALYGLLNGIWSFYVLRRAMRHGAAAAKEVPEEGVLVVVKRRLRRVRTHAVINGLTGIVAGAASMVTATYWYGYPVLVPCILSAIFCNYIWRTRIGYDRPLTIKGPDLDKASLLEDLTHAISLQQVLAEGPAQPLARLVPSPKSITSVVDFIQSNDLFEDFCHRLLQDESFARAVLGPPANENENEELILEPSRLLADKTHFPRLTEIAETTVREMGLTRFKYSERYLVEALGCYLCCSKEATPATSQEALISAREEK</sequence>
<keyword evidence="2" id="KW-0472">Membrane</keyword>
<dbReference type="RefSeq" id="XP_031868537.1">
    <property type="nucleotide sequence ID" value="XM_032015116.1"/>
</dbReference>
<keyword evidence="4" id="KW-1185">Reference proteome</keyword>
<evidence type="ECO:0000256" key="1">
    <source>
        <dbReference type="SAM" id="MobiDB-lite"/>
    </source>
</evidence>
<proteinExistence type="predicted"/>
<evidence type="ECO:0000256" key="2">
    <source>
        <dbReference type="SAM" id="Phobius"/>
    </source>
</evidence>
<feature type="transmembrane region" description="Helical" evidence="2">
    <location>
        <begin position="257"/>
        <end position="273"/>
    </location>
</feature>
<feature type="transmembrane region" description="Helical" evidence="2">
    <location>
        <begin position="206"/>
        <end position="223"/>
    </location>
</feature>
<dbReference type="STRING" id="2656787.A0A370TK25"/>
<name>A0A370TK25_9HELO</name>
<comment type="caution">
    <text evidence="3">The sequence shown here is derived from an EMBL/GenBank/DDBJ whole genome shotgun (WGS) entry which is preliminary data.</text>
</comment>
<dbReference type="Proteomes" id="UP000254866">
    <property type="component" value="Unassembled WGS sequence"/>
</dbReference>
<keyword evidence="2" id="KW-0812">Transmembrane</keyword>
<dbReference type="EMBL" id="NPIC01000005">
    <property type="protein sequence ID" value="RDL35881.1"/>
    <property type="molecule type" value="Genomic_DNA"/>
</dbReference>
<keyword evidence="2" id="KW-1133">Transmembrane helix</keyword>
<gene>
    <name evidence="3" type="ORF">BP5553_06493</name>
</gene>
<dbReference type="OrthoDB" id="5089392at2759"/>
<evidence type="ECO:0000313" key="4">
    <source>
        <dbReference type="Proteomes" id="UP000254866"/>
    </source>
</evidence>
<reference evidence="3 4" key="1">
    <citation type="journal article" date="2018" name="IMA Fungus">
        <title>IMA Genome-F 9: Draft genome sequence of Annulohypoxylon stygium, Aspergillus mulundensis, Berkeleyomyces basicola (syn. Thielaviopsis basicola), Ceratocystis smalleyi, two Cercospora beticola strains, Coleophoma cylindrospora, Fusarium fracticaudum, Phialophora cf. hyalina, and Morchella septimelata.</title>
        <authorList>
            <person name="Wingfield B.D."/>
            <person name="Bills G.F."/>
            <person name="Dong Y."/>
            <person name="Huang W."/>
            <person name="Nel W.J."/>
            <person name="Swalarsk-Parry B.S."/>
            <person name="Vaghefi N."/>
            <person name="Wilken P.M."/>
            <person name="An Z."/>
            <person name="de Beer Z.W."/>
            <person name="De Vos L."/>
            <person name="Chen L."/>
            <person name="Duong T.A."/>
            <person name="Gao Y."/>
            <person name="Hammerbacher A."/>
            <person name="Kikkert J.R."/>
            <person name="Li Y."/>
            <person name="Li H."/>
            <person name="Li K."/>
            <person name="Li Q."/>
            <person name="Liu X."/>
            <person name="Ma X."/>
            <person name="Naidoo K."/>
            <person name="Pethybridge S.J."/>
            <person name="Sun J."/>
            <person name="Steenkamp E.T."/>
            <person name="van der Nest M.A."/>
            <person name="van Wyk S."/>
            <person name="Wingfield M.J."/>
            <person name="Xiong C."/>
            <person name="Yue Q."/>
            <person name="Zhang X."/>
        </authorList>
    </citation>
    <scope>NUCLEOTIDE SEQUENCE [LARGE SCALE GENOMIC DNA]</scope>
    <source>
        <strain evidence="3 4">BP 5553</strain>
    </source>
</reference>
<evidence type="ECO:0000313" key="3">
    <source>
        <dbReference type="EMBL" id="RDL35881.1"/>
    </source>
</evidence>
<protein>
    <recommendedName>
        <fullName evidence="5">Integral membrane protein</fullName>
    </recommendedName>
</protein>
<feature type="region of interest" description="Disordered" evidence="1">
    <location>
        <begin position="1"/>
        <end position="23"/>
    </location>
</feature>